<dbReference type="GO" id="GO:0003677">
    <property type="term" value="F:DNA binding"/>
    <property type="evidence" value="ECO:0007669"/>
    <property type="project" value="UniProtKB-UniRule"/>
</dbReference>
<keyword evidence="1 2" id="KW-0238">DNA-binding</keyword>
<dbReference type="InterPro" id="IPR001647">
    <property type="entry name" value="HTH_TetR"/>
</dbReference>
<comment type="caution">
    <text evidence="4">The sequence shown here is derived from an EMBL/GenBank/DDBJ whole genome shotgun (WGS) entry which is preliminary data.</text>
</comment>
<evidence type="ECO:0000259" key="3">
    <source>
        <dbReference type="PROSITE" id="PS50977"/>
    </source>
</evidence>
<sequence length="133" mass="13900">MQSVAAEAGVAKATLYDYFPTLDDVVRALLAAELDRLRTLASSAPAVLADELATHPVLRRLADAEPEQLAVLLGADGEHWAQLTAWLGGMLHVDADAAELAGRWLVGVVVQPGRTTGRRRQAAVLAAVAPAGA</sequence>
<dbReference type="EMBL" id="SHKV01000001">
    <property type="protein sequence ID" value="RZU32630.1"/>
    <property type="molecule type" value="Genomic_DNA"/>
</dbReference>
<dbReference type="Pfam" id="PF00440">
    <property type="entry name" value="TetR_N"/>
    <property type="match status" value="1"/>
</dbReference>
<evidence type="ECO:0000313" key="5">
    <source>
        <dbReference type="Proteomes" id="UP000292507"/>
    </source>
</evidence>
<organism evidence="4 5">
    <name type="scientific">Blastococcus saxobsidens</name>
    <dbReference type="NCBI Taxonomy" id="138336"/>
    <lineage>
        <taxon>Bacteria</taxon>
        <taxon>Bacillati</taxon>
        <taxon>Actinomycetota</taxon>
        <taxon>Actinomycetes</taxon>
        <taxon>Geodermatophilales</taxon>
        <taxon>Geodermatophilaceae</taxon>
        <taxon>Blastococcus</taxon>
    </lineage>
</organism>
<dbReference type="OrthoDB" id="9809772at2"/>
<name>A0A4Q7Y6T0_9ACTN</name>
<evidence type="ECO:0000256" key="1">
    <source>
        <dbReference type="ARBA" id="ARBA00023125"/>
    </source>
</evidence>
<evidence type="ECO:0000256" key="2">
    <source>
        <dbReference type="PROSITE-ProRule" id="PRU00335"/>
    </source>
</evidence>
<dbReference type="InterPro" id="IPR009057">
    <property type="entry name" value="Homeodomain-like_sf"/>
</dbReference>
<accession>A0A4Q7Y6T0</accession>
<gene>
    <name evidence="4" type="ORF">BKA19_2325</name>
</gene>
<evidence type="ECO:0000313" key="4">
    <source>
        <dbReference type="EMBL" id="RZU32630.1"/>
    </source>
</evidence>
<dbReference type="AlphaFoldDB" id="A0A4Q7Y6T0"/>
<reference evidence="4 5" key="1">
    <citation type="submission" date="2019-02" db="EMBL/GenBank/DDBJ databases">
        <title>Sequencing the genomes of 1000 actinobacteria strains.</title>
        <authorList>
            <person name="Klenk H.-P."/>
        </authorList>
    </citation>
    <scope>NUCLEOTIDE SEQUENCE [LARGE SCALE GENOMIC DNA]</scope>
    <source>
        <strain evidence="4 5">DSM 44509</strain>
    </source>
</reference>
<proteinExistence type="predicted"/>
<dbReference type="Gene3D" id="1.10.357.10">
    <property type="entry name" value="Tetracycline Repressor, domain 2"/>
    <property type="match status" value="1"/>
</dbReference>
<dbReference type="Proteomes" id="UP000292507">
    <property type="component" value="Unassembled WGS sequence"/>
</dbReference>
<feature type="domain" description="HTH tetR-type" evidence="3">
    <location>
        <begin position="1"/>
        <end position="37"/>
    </location>
</feature>
<protein>
    <submittedName>
        <fullName evidence="4">TetR family transcriptional regulator</fullName>
    </submittedName>
</protein>
<keyword evidence="5" id="KW-1185">Reference proteome</keyword>
<dbReference type="PROSITE" id="PS50977">
    <property type="entry name" value="HTH_TETR_2"/>
    <property type="match status" value="1"/>
</dbReference>
<comment type="caution">
    <text evidence="2">Lacks conserved residue(s) required for the propagation of feature annotation.</text>
</comment>
<dbReference type="SUPFAM" id="SSF46689">
    <property type="entry name" value="Homeodomain-like"/>
    <property type="match status" value="1"/>
</dbReference>